<dbReference type="GO" id="GO:0003677">
    <property type="term" value="F:DNA binding"/>
    <property type="evidence" value="ECO:0007669"/>
    <property type="project" value="UniProtKB-KW"/>
</dbReference>
<dbReference type="GO" id="GO:1901135">
    <property type="term" value="P:carbohydrate derivative metabolic process"/>
    <property type="evidence" value="ECO:0007669"/>
    <property type="project" value="InterPro"/>
</dbReference>
<evidence type="ECO:0000313" key="6">
    <source>
        <dbReference type="EMBL" id="PYZ93867.1"/>
    </source>
</evidence>
<keyword evidence="2" id="KW-0238">DNA-binding</keyword>
<dbReference type="EMBL" id="PDOD01000002">
    <property type="protein sequence ID" value="PYZ93867.1"/>
    <property type="molecule type" value="Genomic_DNA"/>
</dbReference>
<dbReference type="OrthoDB" id="1648815at2"/>
<dbReference type="SUPFAM" id="SSF53697">
    <property type="entry name" value="SIS domain"/>
    <property type="match status" value="1"/>
</dbReference>
<dbReference type="RefSeq" id="WP_110609898.1">
    <property type="nucleotide sequence ID" value="NZ_PDOD01000002.1"/>
</dbReference>
<dbReference type="Gene3D" id="1.10.10.10">
    <property type="entry name" value="Winged helix-like DNA-binding domain superfamily/Winged helix DNA-binding domain"/>
    <property type="match status" value="1"/>
</dbReference>
<evidence type="ECO:0000256" key="2">
    <source>
        <dbReference type="ARBA" id="ARBA00023125"/>
    </source>
</evidence>
<dbReference type="AlphaFoldDB" id="A0A323TJS5"/>
<protein>
    <submittedName>
        <fullName evidence="6">RpiR family transcriptional regulator</fullName>
    </submittedName>
</protein>
<dbReference type="GO" id="GO:0097367">
    <property type="term" value="F:carbohydrate derivative binding"/>
    <property type="evidence" value="ECO:0007669"/>
    <property type="project" value="InterPro"/>
</dbReference>
<gene>
    <name evidence="6" type="ORF">CR194_12070</name>
</gene>
<dbReference type="InterPro" id="IPR000281">
    <property type="entry name" value="HTH_RpiR"/>
</dbReference>
<dbReference type="InterPro" id="IPR035472">
    <property type="entry name" value="RpiR-like_SIS"/>
</dbReference>
<dbReference type="Gene3D" id="3.40.50.10490">
    <property type="entry name" value="Glucose-6-phosphate isomerase like protein, domain 1"/>
    <property type="match status" value="1"/>
</dbReference>
<keyword evidence="3" id="KW-0804">Transcription</keyword>
<sequence length="243" mass="27473">MFTSNQLAKFSDLDTILYQYILANGDKVAYMRIRELAEVTHVSPTTILRFCKKLDCDGFSEFKTKLKLYLDKNQAERVHDSYETMTEFLERTLMTDYQSTISQIAQLVAQSEHVIFLGTGSSGILAEYGSRYFSSLKKFSLAVNDPFFPIHGKYLKKSTAIVLSVSGETPHIISQVHQLREKGASIVSITNRKTSTVAQLADYPLSYYVNTEFIDDANITTQLPVLYLIETLGKATYKELNKG</sequence>
<keyword evidence="7" id="KW-1185">Reference proteome</keyword>
<dbReference type="PROSITE" id="PS51071">
    <property type="entry name" value="HTH_RPIR"/>
    <property type="match status" value="1"/>
</dbReference>
<dbReference type="InterPro" id="IPR001347">
    <property type="entry name" value="SIS_dom"/>
</dbReference>
<feature type="domain" description="HTH rpiR-type" evidence="4">
    <location>
        <begin position="1"/>
        <end position="73"/>
    </location>
</feature>
<organism evidence="6 7">
    <name type="scientific">Salipaludibacillus keqinensis</name>
    <dbReference type="NCBI Taxonomy" id="2045207"/>
    <lineage>
        <taxon>Bacteria</taxon>
        <taxon>Bacillati</taxon>
        <taxon>Bacillota</taxon>
        <taxon>Bacilli</taxon>
        <taxon>Bacillales</taxon>
        <taxon>Bacillaceae</taxon>
    </lineage>
</organism>
<evidence type="ECO:0000259" key="5">
    <source>
        <dbReference type="PROSITE" id="PS51464"/>
    </source>
</evidence>
<dbReference type="Pfam" id="PF01380">
    <property type="entry name" value="SIS"/>
    <property type="match status" value="1"/>
</dbReference>
<dbReference type="PANTHER" id="PTHR30514:SF1">
    <property type="entry name" value="HTH-TYPE TRANSCRIPTIONAL REGULATOR HEXR-RELATED"/>
    <property type="match status" value="1"/>
</dbReference>
<dbReference type="Pfam" id="PF01418">
    <property type="entry name" value="HTH_6"/>
    <property type="match status" value="1"/>
</dbReference>
<dbReference type="Proteomes" id="UP000248214">
    <property type="component" value="Unassembled WGS sequence"/>
</dbReference>
<dbReference type="PROSITE" id="PS51464">
    <property type="entry name" value="SIS"/>
    <property type="match status" value="1"/>
</dbReference>
<reference evidence="6 7" key="1">
    <citation type="submission" date="2017-10" db="EMBL/GenBank/DDBJ databases">
        <title>Bacillus sp. nov., a halophilic bacterium isolated from a Keqin Lake.</title>
        <authorList>
            <person name="Wang H."/>
        </authorList>
    </citation>
    <scope>NUCLEOTIDE SEQUENCE [LARGE SCALE GENOMIC DNA]</scope>
    <source>
        <strain evidence="6 7">KQ-12</strain>
    </source>
</reference>
<feature type="domain" description="SIS" evidence="5">
    <location>
        <begin position="104"/>
        <end position="239"/>
    </location>
</feature>
<dbReference type="InterPro" id="IPR009057">
    <property type="entry name" value="Homeodomain-like_sf"/>
</dbReference>
<name>A0A323TJS5_9BACI</name>
<proteinExistence type="predicted"/>
<evidence type="ECO:0000313" key="7">
    <source>
        <dbReference type="Proteomes" id="UP000248214"/>
    </source>
</evidence>
<evidence type="ECO:0000259" key="4">
    <source>
        <dbReference type="PROSITE" id="PS51071"/>
    </source>
</evidence>
<dbReference type="CDD" id="cd05013">
    <property type="entry name" value="SIS_RpiR"/>
    <property type="match status" value="1"/>
</dbReference>
<keyword evidence="1" id="KW-0805">Transcription regulation</keyword>
<evidence type="ECO:0000256" key="1">
    <source>
        <dbReference type="ARBA" id="ARBA00023015"/>
    </source>
</evidence>
<dbReference type="SUPFAM" id="SSF46689">
    <property type="entry name" value="Homeodomain-like"/>
    <property type="match status" value="1"/>
</dbReference>
<evidence type="ECO:0000256" key="3">
    <source>
        <dbReference type="ARBA" id="ARBA00023163"/>
    </source>
</evidence>
<dbReference type="InterPro" id="IPR046348">
    <property type="entry name" value="SIS_dom_sf"/>
</dbReference>
<accession>A0A323TJS5</accession>
<dbReference type="InterPro" id="IPR047640">
    <property type="entry name" value="RpiR-like"/>
</dbReference>
<comment type="caution">
    <text evidence="6">The sequence shown here is derived from an EMBL/GenBank/DDBJ whole genome shotgun (WGS) entry which is preliminary data.</text>
</comment>
<dbReference type="GO" id="GO:0003700">
    <property type="term" value="F:DNA-binding transcription factor activity"/>
    <property type="evidence" value="ECO:0007669"/>
    <property type="project" value="InterPro"/>
</dbReference>
<dbReference type="InterPro" id="IPR036388">
    <property type="entry name" value="WH-like_DNA-bd_sf"/>
</dbReference>
<dbReference type="PANTHER" id="PTHR30514">
    <property type="entry name" value="GLUCOKINASE"/>
    <property type="match status" value="1"/>
</dbReference>